<feature type="compositionally biased region" description="Low complexity" evidence="1">
    <location>
        <begin position="448"/>
        <end position="464"/>
    </location>
</feature>
<dbReference type="AlphaFoldDB" id="S8DWP1"/>
<dbReference type="EMBL" id="KE504204">
    <property type="protein sequence ID" value="EPS95588.1"/>
    <property type="molecule type" value="Genomic_DNA"/>
</dbReference>
<dbReference type="InterPro" id="IPR015374">
    <property type="entry name" value="ChAPs"/>
</dbReference>
<dbReference type="Proteomes" id="UP000015241">
    <property type="component" value="Unassembled WGS sequence"/>
</dbReference>
<dbReference type="PANTHER" id="PTHR31975">
    <property type="entry name" value="BUD SITE SELECTION PROTEIN 7-RELATED"/>
    <property type="match status" value="1"/>
</dbReference>
<dbReference type="GO" id="GO:0006893">
    <property type="term" value="P:Golgi to plasma membrane transport"/>
    <property type="evidence" value="ECO:0007669"/>
    <property type="project" value="UniProtKB-ARBA"/>
</dbReference>
<dbReference type="Gene3D" id="1.25.40.10">
    <property type="entry name" value="Tetratricopeptide repeat domain"/>
    <property type="match status" value="2"/>
</dbReference>
<gene>
    <name evidence="2" type="ORF">FOMPIDRAFT_72744</name>
</gene>
<sequence length="729" mass="80961">MKSTGRNGQRDLGSYHYISGVDASSSASLAAYINSLTYAIEDDSGWFSKGSAWKVRNGCYCCFNAFSRVDVRVDVKIPGGVNAYIVDLRGERHDISQDTAQEMWQETYLSAILRAILYSDDSAYWLDAYRKLDPITTPESELRFLQAAEALFSKGWQVGSEPEIQVATVVSNHLTSAIMKYFGDSGRYQHAANLFEKLSAKEPELSSLLARSYIGMNEEVKAVQIMASAIKQTPQSYTLLHVQCDFLRSKGNYEWALKLAKHAVNCAPSEFVTWEKLTELYIDLGDFESALLTLNSCPMFTYNGRDAHRNLTAAKVHLPPKGQIIEILPERTKTEDDDADPALLRLPAPGLRGTWARAYALLTRLVSQIGWDELLKTRSFVFVMEEEYRMQKAQSDIRSHSPVSTPTSANGGLPKREASLPESATLASSTSGLKQADADDDASTRGMASPASVSAAHSHNASTADGLGASPNGIPQIRISTESNRERVQADAEAEVEAEEAEEEEKAANGNGDATENGTTHAAVEALERPVQAAAGSGDGVQDGDPTGGSNQEPFSFSNKRLCERWLDNLFMVLYEDLRVWTIFRAEVAHYKTQHVAYRKTALEWEILGDLGARLHHKEEAKEAYSRCLDAQRYSYKPWSRLMDAYAEEGDIQRTLQVAIRVAAYQWGEYTEMSYPTQIARCLFRLGQIHGHAKISYTLVSMGLPDNIAKIMESYLNYGKTFKVEGYDF</sequence>
<organism evidence="2 3">
    <name type="scientific">Fomitopsis schrenkii</name>
    <name type="common">Brown rot fungus</name>
    <dbReference type="NCBI Taxonomy" id="2126942"/>
    <lineage>
        <taxon>Eukaryota</taxon>
        <taxon>Fungi</taxon>
        <taxon>Dikarya</taxon>
        <taxon>Basidiomycota</taxon>
        <taxon>Agaricomycotina</taxon>
        <taxon>Agaricomycetes</taxon>
        <taxon>Polyporales</taxon>
        <taxon>Fomitopsis</taxon>
    </lineage>
</organism>
<reference evidence="2 3" key="1">
    <citation type="journal article" date="2012" name="Science">
        <title>The Paleozoic origin of enzymatic lignin decomposition reconstructed from 31 fungal genomes.</title>
        <authorList>
            <person name="Floudas D."/>
            <person name="Binder M."/>
            <person name="Riley R."/>
            <person name="Barry K."/>
            <person name="Blanchette R.A."/>
            <person name="Henrissat B."/>
            <person name="Martinez A.T."/>
            <person name="Otillar R."/>
            <person name="Spatafora J.W."/>
            <person name="Yadav J.S."/>
            <person name="Aerts A."/>
            <person name="Benoit I."/>
            <person name="Boyd A."/>
            <person name="Carlson A."/>
            <person name="Copeland A."/>
            <person name="Coutinho P.M."/>
            <person name="de Vries R.P."/>
            <person name="Ferreira P."/>
            <person name="Findley K."/>
            <person name="Foster B."/>
            <person name="Gaskell J."/>
            <person name="Glotzer D."/>
            <person name="Gorecki P."/>
            <person name="Heitman J."/>
            <person name="Hesse C."/>
            <person name="Hori C."/>
            <person name="Igarashi K."/>
            <person name="Jurgens J.A."/>
            <person name="Kallen N."/>
            <person name="Kersten P."/>
            <person name="Kohler A."/>
            <person name="Kuees U."/>
            <person name="Kumar T.K.A."/>
            <person name="Kuo A."/>
            <person name="LaButti K."/>
            <person name="Larrondo L.F."/>
            <person name="Lindquist E."/>
            <person name="Ling A."/>
            <person name="Lombard V."/>
            <person name="Lucas S."/>
            <person name="Lundell T."/>
            <person name="Martin R."/>
            <person name="McLaughlin D.J."/>
            <person name="Morgenstern I."/>
            <person name="Morin E."/>
            <person name="Murat C."/>
            <person name="Nagy L.G."/>
            <person name="Nolan M."/>
            <person name="Ohm R.A."/>
            <person name="Patyshakuliyeva A."/>
            <person name="Rokas A."/>
            <person name="Ruiz-Duenas F.J."/>
            <person name="Sabat G."/>
            <person name="Salamov A."/>
            <person name="Samejima M."/>
            <person name="Schmutz J."/>
            <person name="Slot J.C."/>
            <person name="St John F."/>
            <person name="Stenlid J."/>
            <person name="Sun H."/>
            <person name="Sun S."/>
            <person name="Syed K."/>
            <person name="Tsang A."/>
            <person name="Wiebenga A."/>
            <person name="Young D."/>
            <person name="Pisabarro A."/>
            <person name="Eastwood D.C."/>
            <person name="Martin F."/>
            <person name="Cullen D."/>
            <person name="Grigoriev I.V."/>
            <person name="Hibbett D.S."/>
        </authorList>
    </citation>
    <scope>NUCLEOTIDE SEQUENCE</scope>
    <source>
        <strain evidence="3">FP-58527</strain>
    </source>
</reference>
<protein>
    <submittedName>
        <fullName evidence="2">Uncharacterized protein</fullName>
    </submittedName>
</protein>
<dbReference type="FunCoup" id="S8DWP1">
    <property type="interactions" value="18"/>
</dbReference>
<evidence type="ECO:0000313" key="3">
    <source>
        <dbReference type="Proteomes" id="UP000015241"/>
    </source>
</evidence>
<evidence type="ECO:0000256" key="1">
    <source>
        <dbReference type="SAM" id="MobiDB-lite"/>
    </source>
</evidence>
<dbReference type="Pfam" id="PF09295">
    <property type="entry name" value="ChAPs"/>
    <property type="match status" value="1"/>
</dbReference>
<dbReference type="HOGENOM" id="CLU_019711_0_0_1"/>
<dbReference type="eggNOG" id="ENOG502QSKI">
    <property type="taxonomic scope" value="Eukaryota"/>
</dbReference>
<feature type="compositionally biased region" description="Acidic residues" evidence="1">
    <location>
        <begin position="492"/>
        <end position="505"/>
    </location>
</feature>
<feature type="non-terminal residue" evidence="2">
    <location>
        <position position="729"/>
    </location>
</feature>
<dbReference type="GO" id="GO:0034044">
    <property type="term" value="C:exomer complex"/>
    <property type="evidence" value="ECO:0007669"/>
    <property type="project" value="TreeGrafter"/>
</dbReference>
<name>S8DWP1_FOMSC</name>
<evidence type="ECO:0000313" key="2">
    <source>
        <dbReference type="EMBL" id="EPS95588.1"/>
    </source>
</evidence>
<feature type="region of interest" description="Disordered" evidence="1">
    <location>
        <begin position="534"/>
        <end position="555"/>
    </location>
</feature>
<accession>S8DWP1</accession>
<dbReference type="InterPro" id="IPR011990">
    <property type="entry name" value="TPR-like_helical_dom_sf"/>
</dbReference>
<dbReference type="InParanoid" id="S8DWP1"/>
<feature type="region of interest" description="Disordered" evidence="1">
    <location>
        <begin position="393"/>
        <end position="517"/>
    </location>
</feature>
<keyword evidence="3" id="KW-1185">Reference proteome</keyword>
<feature type="compositionally biased region" description="Polar residues" evidence="1">
    <location>
        <begin position="400"/>
        <end position="410"/>
    </location>
</feature>
<dbReference type="STRING" id="743788.S8DWP1"/>
<dbReference type="SUPFAM" id="SSF48452">
    <property type="entry name" value="TPR-like"/>
    <property type="match status" value="1"/>
</dbReference>
<proteinExistence type="predicted"/>
<dbReference type="PANTHER" id="PTHR31975:SF1">
    <property type="entry name" value="BUD SITE SELECTION PROTEIN 7-RELATED"/>
    <property type="match status" value="1"/>
</dbReference>
<dbReference type="OrthoDB" id="434695at2759"/>